<evidence type="ECO:0000256" key="5">
    <source>
        <dbReference type="SAM" id="MobiDB-lite"/>
    </source>
</evidence>
<dbReference type="PROSITE" id="PS50966">
    <property type="entry name" value="ZF_SWIM"/>
    <property type="match status" value="1"/>
</dbReference>
<evidence type="ECO:0000259" key="6">
    <source>
        <dbReference type="PROSITE" id="PS50966"/>
    </source>
</evidence>
<feature type="region of interest" description="Disordered" evidence="5">
    <location>
        <begin position="201"/>
        <end position="233"/>
    </location>
</feature>
<dbReference type="Pfam" id="PF04434">
    <property type="entry name" value="SWIM"/>
    <property type="match status" value="1"/>
</dbReference>
<accession>A0A225WQP4</accession>
<evidence type="ECO:0000256" key="4">
    <source>
        <dbReference type="PROSITE-ProRule" id="PRU00325"/>
    </source>
</evidence>
<dbReference type="Proteomes" id="UP000198211">
    <property type="component" value="Unassembled WGS sequence"/>
</dbReference>
<evidence type="ECO:0000313" key="7">
    <source>
        <dbReference type="EMBL" id="OWZ19399.1"/>
    </source>
</evidence>
<keyword evidence="1" id="KW-0479">Metal-binding</keyword>
<organism evidence="7 8">
    <name type="scientific">Phytophthora megakarya</name>
    <dbReference type="NCBI Taxonomy" id="4795"/>
    <lineage>
        <taxon>Eukaryota</taxon>
        <taxon>Sar</taxon>
        <taxon>Stramenopiles</taxon>
        <taxon>Oomycota</taxon>
        <taxon>Peronosporomycetes</taxon>
        <taxon>Peronosporales</taxon>
        <taxon>Peronosporaceae</taxon>
        <taxon>Phytophthora</taxon>
    </lineage>
</organism>
<gene>
    <name evidence="7" type="ORF">PHMEG_0006356</name>
</gene>
<dbReference type="InterPro" id="IPR007527">
    <property type="entry name" value="Znf_SWIM"/>
</dbReference>
<comment type="caution">
    <text evidence="7">The sequence shown here is derived from an EMBL/GenBank/DDBJ whole genome shotgun (WGS) entry which is preliminary data.</text>
</comment>
<dbReference type="AlphaFoldDB" id="A0A225WQP4"/>
<feature type="compositionally biased region" description="Basic residues" evidence="5">
    <location>
        <begin position="204"/>
        <end position="219"/>
    </location>
</feature>
<name>A0A225WQP4_9STRA</name>
<protein>
    <recommendedName>
        <fullName evidence="6">SWIM-type domain-containing protein</fullName>
    </recommendedName>
</protein>
<dbReference type="InterPro" id="IPR006564">
    <property type="entry name" value="Znf_PMZ"/>
</dbReference>
<dbReference type="GO" id="GO:0008270">
    <property type="term" value="F:zinc ion binding"/>
    <property type="evidence" value="ECO:0007669"/>
    <property type="project" value="UniProtKB-KW"/>
</dbReference>
<feature type="domain" description="SWIM-type" evidence="6">
    <location>
        <begin position="111"/>
        <end position="149"/>
    </location>
</feature>
<dbReference type="EMBL" id="NBNE01000447">
    <property type="protein sequence ID" value="OWZ19399.1"/>
    <property type="molecule type" value="Genomic_DNA"/>
</dbReference>
<sequence length="233" mass="26879">MAYKPSLKPFDAETQKKTAGVQRLQFTTCFKMESSKYSLSQQVIDVLTAYLIIHCPFMKKLQANGLGGQLAELIPTYKQNLDEMLALTNRYILCPVWKYMVRFTDISTRPDHVHVWRTGSLNERECTCRGWHDQRFPCVHAVKATAHHGMHMLELCDFVEYTTLEYRKTYFHRFLPLVNELAIEQDTPLRIPKVLLAEEELGKRGRKPGPKPKHKRKTARPGSCASPAIVMTQ</sequence>
<dbReference type="SMART" id="SM00575">
    <property type="entry name" value="ZnF_PMZ"/>
    <property type="match status" value="1"/>
</dbReference>
<evidence type="ECO:0000313" key="8">
    <source>
        <dbReference type="Proteomes" id="UP000198211"/>
    </source>
</evidence>
<proteinExistence type="predicted"/>
<keyword evidence="3" id="KW-0862">Zinc</keyword>
<keyword evidence="2 4" id="KW-0863">Zinc-finger</keyword>
<evidence type="ECO:0000256" key="2">
    <source>
        <dbReference type="ARBA" id="ARBA00022771"/>
    </source>
</evidence>
<evidence type="ECO:0000256" key="1">
    <source>
        <dbReference type="ARBA" id="ARBA00022723"/>
    </source>
</evidence>
<reference evidence="8" key="1">
    <citation type="submission" date="2017-03" db="EMBL/GenBank/DDBJ databases">
        <title>Phytopthora megakarya and P. palmivora, two closely related causual agents of cacao black pod achieved similar genome size and gene model numbers by different mechanisms.</title>
        <authorList>
            <person name="Ali S."/>
            <person name="Shao J."/>
            <person name="Larry D.J."/>
            <person name="Kronmiller B."/>
            <person name="Shen D."/>
            <person name="Strem M.D."/>
            <person name="Melnick R.L."/>
            <person name="Guiltinan M.J."/>
            <person name="Tyler B.M."/>
            <person name="Meinhardt L.W."/>
            <person name="Bailey B.A."/>
        </authorList>
    </citation>
    <scope>NUCLEOTIDE SEQUENCE [LARGE SCALE GENOMIC DNA]</scope>
    <source>
        <strain evidence="8">zdho120</strain>
    </source>
</reference>
<keyword evidence="8" id="KW-1185">Reference proteome</keyword>
<evidence type="ECO:0000256" key="3">
    <source>
        <dbReference type="ARBA" id="ARBA00022833"/>
    </source>
</evidence>
<dbReference type="STRING" id="4795.A0A225WQP4"/>